<reference evidence="2" key="3">
    <citation type="submission" date="2022-06" db="UniProtKB">
        <authorList>
            <consortium name="EnsemblPlants"/>
        </authorList>
    </citation>
    <scope>IDENTIFICATION</scope>
</reference>
<feature type="transmembrane region" description="Helical" evidence="1">
    <location>
        <begin position="68"/>
        <end position="85"/>
    </location>
</feature>
<evidence type="ECO:0000256" key="1">
    <source>
        <dbReference type="SAM" id="Phobius"/>
    </source>
</evidence>
<organism evidence="2 3">
    <name type="scientific">Triticum urartu</name>
    <name type="common">Red wild einkorn</name>
    <name type="synonym">Crithodium urartu</name>
    <dbReference type="NCBI Taxonomy" id="4572"/>
    <lineage>
        <taxon>Eukaryota</taxon>
        <taxon>Viridiplantae</taxon>
        <taxon>Streptophyta</taxon>
        <taxon>Embryophyta</taxon>
        <taxon>Tracheophyta</taxon>
        <taxon>Spermatophyta</taxon>
        <taxon>Magnoliopsida</taxon>
        <taxon>Liliopsida</taxon>
        <taxon>Poales</taxon>
        <taxon>Poaceae</taxon>
        <taxon>BOP clade</taxon>
        <taxon>Pooideae</taxon>
        <taxon>Triticodae</taxon>
        <taxon>Triticeae</taxon>
        <taxon>Triticinae</taxon>
        <taxon>Triticum</taxon>
    </lineage>
</organism>
<evidence type="ECO:0000313" key="3">
    <source>
        <dbReference type="Proteomes" id="UP000015106"/>
    </source>
</evidence>
<name>A0A8R7TN65_TRIUA</name>
<evidence type="ECO:0000313" key="2">
    <source>
        <dbReference type="EnsemblPlants" id="TuG1812G0200005698.01.T01"/>
    </source>
</evidence>
<keyword evidence="1" id="KW-0812">Transmembrane</keyword>
<dbReference type="EnsemblPlants" id="TuG1812G0200005698.01.T01">
    <property type="protein sequence ID" value="TuG1812G0200005698.01.T01"/>
    <property type="gene ID" value="TuG1812G0200005698.01"/>
</dbReference>
<protein>
    <submittedName>
        <fullName evidence="2">Uncharacterized protein</fullName>
    </submittedName>
</protein>
<reference evidence="2" key="2">
    <citation type="submission" date="2018-03" db="EMBL/GenBank/DDBJ databases">
        <title>The Triticum urartu genome reveals the dynamic nature of wheat genome evolution.</title>
        <authorList>
            <person name="Ling H."/>
            <person name="Ma B."/>
            <person name="Shi X."/>
            <person name="Liu H."/>
            <person name="Dong L."/>
            <person name="Sun H."/>
            <person name="Cao Y."/>
            <person name="Gao Q."/>
            <person name="Zheng S."/>
            <person name="Li Y."/>
            <person name="Yu Y."/>
            <person name="Du H."/>
            <person name="Qi M."/>
            <person name="Li Y."/>
            <person name="Yu H."/>
            <person name="Cui Y."/>
            <person name="Wang N."/>
            <person name="Chen C."/>
            <person name="Wu H."/>
            <person name="Zhao Y."/>
            <person name="Zhang J."/>
            <person name="Li Y."/>
            <person name="Zhou W."/>
            <person name="Zhang B."/>
            <person name="Hu W."/>
            <person name="Eijk M."/>
            <person name="Tang J."/>
            <person name="Witsenboer H."/>
            <person name="Zhao S."/>
            <person name="Li Z."/>
            <person name="Zhang A."/>
            <person name="Wang D."/>
            <person name="Liang C."/>
        </authorList>
    </citation>
    <scope>NUCLEOTIDE SEQUENCE [LARGE SCALE GENOMIC DNA]</scope>
    <source>
        <strain evidence="2">cv. G1812</strain>
    </source>
</reference>
<keyword evidence="3" id="KW-1185">Reference proteome</keyword>
<sequence>MERNIIIIMKRNIIIIAIYLPRTIIIIHISFESSMAPSMTCSTNSTCSMESPYIELVRVASKPRDSPLGRSAALLFGTLIMWCCWR</sequence>
<dbReference type="Proteomes" id="UP000015106">
    <property type="component" value="Chromosome 2"/>
</dbReference>
<keyword evidence="1" id="KW-1133">Transmembrane helix</keyword>
<reference evidence="3" key="1">
    <citation type="journal article" date="2013" name="Nature">
        <title>Draft genome of the wheat A-genome progenitor Triticum urartu.</title>
        <authorList>
            <person name="Ling H.Q."/>
            <person name="Zhao S."/>
            <person name="Liu D."/>
            <person name="Wang J."/>
            <person name="Sun H."/>
            <person name="Zhang C."/>
            <person name="Fan H."/>
            <person name="Li D."/>
            <person name="Dong L."/>
            <person name="Tao Y."/>
            <person name="Gao C."/>
            <person name="Wu H."/>
            <person name="Li Y."/>
            <person name="Cui Y."/>
            <person name="Guo X."/>
            <person name="Zheng S."/>
            <person name="Wang B."/>
            <person name="Yu K."/>
            <person name="Liang Q."/>
            <person name="Yang W."/>
            <person name="Lou X."/>
            <person name="Chen J."/>
            <person name="Feng M."/>
            <person name="Jian J."/>
            <person name="Zhang X."/>
            <person name="Luo G."/>
            <person name="Jiang Y."/>
            <person name="Liu J."/>
            <person name="Wang Z."/>
            <person name="Sha Y."/>
            <person name="Zhang B."/>
            <person name="Wu H."/>
            <person name="Tang D."/>
            <person name="Shen Q."/>
            <person name="Xue P."/>
            <person name="Zou S."/>
            <person name="Wang X."/>
            <person name="Liu X."/>
            <person name="Wang F."/>
            <person name="Yang Y."/>
            <person name="An X."/>
            <person name="Dong Z."/>
            <person name="Zhang K."/>
            <person name="Zhang X."/>
            <person name="Luo M.C."/>
            <person name="Dvorak J."/>
            <person name="Tong Y."/>
            <person name="Wang J."/>
            <person name="Yang H."/>
            <person name="Li Z."/>
            <person name="Wang D."/>
            <person name="Zhang A."/>
            <person name="Wang J."/>
        </authorList>
    </citation>
    <scope>NUCLEOTIDE SEQUENCE</scope>
    <source>
        <strain evidence="3">cv. G1812</strain>
    </source>
</reference>
<proteinExistence type="predicted"/>
<dbReference type="AlphaFoldDB" id="A0A8R7TN65"/>
<accession>A0A8R7TN65</accession>
<feature type="transmembrane region" description="Helical" evidence="1">
    <location>
        <begin position="12"/>
        <end position="31"/>
    </location>
</feature>
<dbReference type="Gramene" id="TuG1812G0200005698.01.T01">
    <property type="protein sequence ID" value="TuG1812G0200005698.01.T01"/>
    <property type="gene ID" value="TuG1812G0200005698.01"/>
</dbReference>
<keyword evidence="1" id="KW-0472">Membrane</keyword>